<dbReference type="KEGG" id="vai:BU251_09335"/>
<protein>
    <submittedName>
        <fullName evidence="1">Uncharacterized protein</fullName>
    </submittedName>
</protein>
<dbReference type="Proteomes" id="UP000287243">
    <property type="component" value="Chromosome"/>
</dbReference>
<organism evidence="1 2">
    <name type="scientific">Velamenicoccus archaeovorus</name>
    <dbReference type="NCBI Taxonomy" id="1930593"/>
    <lineage>
        <taxon>Bacteria</taxon>
        <taxon>Pseudomonadati</taxon>
        <taxon>Candidatus Omnitrophota</taxon>
        <taxon>Candidatus Velamenicoccus</taxon>
    </lineage>
</organism>
<reference evidence="1 2" key="1">
    <citation type="submission" date="2017-01" db="EMBL/GenBank/DDBJ databases">
        <title>First insights into the biology of 'candidatus Vampirococcus archaeovorus'.</title>
        <authorList>
            <person name="Kizina J."/>
            <person name="Jordan S."/>
            <person name="Stueber K."/>
            <person name="Reinhardt R."/>
            <person name="Harder J."/>
        </authorList>
    </citation>
    <scope>NUCLEOTIDE SEQUENCE [LARGE SCALE GENOMIC DNA]</scope>
    <source>
        <strain evidence="1 2">LiM</strain>
    </source>
</reference>
<proteinExistence type="predicted"/>
<accession>A0A410P716</accession>
<gene>
    <name evidence="1" type="ORF">BU251_09335</name>
</gene>
<keyword evidence="2" id="KW-1185">Reference proteome</keyword>
<evidence type="ECO:0000313" key="1">
    <source>
        <dbReference type="EMBL" id="QAT17912.1"/>
    </source>
</evidence>
<dbReference type="EMBL" id="CP019384">
    <property type="protein sequence ID" value="QAT17912.1"/>
    <property type="molecule type" value="Genomic_DNA"/>
</dbReference>
<name>A0A410P716_VELA1</name>
<sequence>MSGRGRDITIIIPILPFSVVRSIFGPQDGQKQLITWIAMIALSFAQDVAPGLIGKASITLSA</sequence>
<dbReference type="AlphaFoldDB" id="A0A410P716"/>
<evidence type="ECO:0000313" key="2">
    <source>
        <dbReference type="Proteomes" id="UP000287243"/>
    </source>
</evidence>